<name>A0ABQ8J5Y6_DERPT</name>
<gene>
    <name evidence="6" type="primary">LHFPL5_1</name>
    <name evidence="6" type="ORF">DERP_008236</name>
</gene>
<dbReference type="EMBL" id="NJHN03000067">
    <property type="protein sequence ID" value="KAH9417982.1"/>
    <property type="molecule type" value="Genomic_DNA"/>
</dbReference>
<evidence type="ECO:0000313" key="6">
    <source>
        <dbReference type="EMBL" id="KAH9417982.1"/>
    </source>
</evidence>
<dbReference type="Pfam" id="PF10242">
    <property type="entry name" value="L_HMGIC_fpl"/>
    <property type="match status" value="1"/>
</dbReference>
<keyword evidence="2 5" id="KW-0812">Transmembrane</keyword>
<dbReference type="InterPro" id="IPR019372">
    <property type="entry name" value="LHFPL"/>
</dbReference>
<feature type="transmembrane region" description="Helical" evidence="5">
    <location>
        <begin position="37"/>
        <end position="59"/>
    </location>
</feature>
<sequence length="105" mass="11738">MLVGVLIFPIGWDTPIVREVCGNDSDSYSLGQCGIRWAFILALIGVIDSIVLSILAFVLGSRYVKLLPDHYLPNGTKYKDPIINNIEQFQEKEMMNKIGSYCIQG</sequence>
<evidence type="ECO:0000313" key="7">
    <source>
        <dbReference type="Proteomes" id="UP000887458"/>
    </source>
</evidence>
<evidence type="ECO:0000256" key="5">
    <source>
        <dbReference type="SAM" id="Phobius"/>
    </source>
</evidence>
<comment type="caution">
    <text evidence="6">The sequence shown here is derived from an EMBL/GenBank/DDBJ whole genome shotgun (WGS) entry which is preliminary data.</text>
</comment>
<evidence type="ECO:0000256" key="4">
    <source>
        <dbReference type="ARBA" id="ARBA00023136"/>
    </source>
</evidence>
<accession>A0ABQ8J5Y6</accession>
<reference evidence="6 7" key="1">
    <citation type="journal article" date="2018" name="J. Allergy Clin. Immunol.">
        <title>High-quality assembly of Dermatophagoides pteronyssinus genome and transcriptome reveals a wide range of novel allergens.</title>
        <authorList>
            <person name="Liu X.Y."/>
            <person name="Yang K.Y."/>
            <person name="Wang M.Q."/>
            <person name="Kwok J.S."/>
            <person name="Zeng X."/>
            <person name="Yang Z."/>
            <person name="Xiao X.J."/>
            <person name="Lau C.P."/>
            <person name="Li Y."/>
            <person name="Huang Z.M."/>
            <person name="Ba J.G."/>
            <person name="Yim A.K."/>
            <person name="Ouyang C.Y."/>
            <person name="Ngai S.M."/>
            <person name="Chan T.F."/>
            <person name="Leung E.L."/>
            <person name="Liu L."/>
            <person name="Liu Z.G."/>
            <person name="Tsui S.K."/>
        </authorList>
    </citation>
    <scope>NUCLEOTIDE SEQUENCE [LARGE SCALE GENOMIC DNA]</scope>
    <source>
        <strain evidence="6">Derp</strain>
    </source>
</reference>
<protein>
    <submittedName>
        <fullName evidence="6">LHFPL tetraspan sub member 5 protein</fullName>
    </submittedName>
</protein>
<comment type="subcellular location">
    <subcellularLocation>
        <location evidence="1">Membrane</location>
        <topology evidence="1">Multi-pass membrane protein</topology>
    </subcellularLocation>
</comment>
<evidence type="ECO:0000256" key="2">
    <source>
        <dbReference type="ARBA" id="ARBA00022692"/>
    </source>
</evidence>
<dbReference type="PANTHER" id="PTHR12489">
    <property type="entry name" value="LIPOMA HMGIC FUSION PARTNER-LIKE PROTEIN"/>
    <property type="match status" value="1"/>
</dbReference>
<dbReference type="Proteomes" id="UP000887458">
    <property type="component" value="Unassembled WGS sequence"/>
</dbReference>
<keyword evidence="7" id="KW-1185">Reference proteome</keyword>
<evidence type="ECO:0000256" key="1">
    <source>
        <dbReference type="ARBA" id="ARBA00004141"/>
    </source>
</evidence>
<evidence type="ECO:0000256" key="3">
    <source>
        <dbReference type="ARBA" id="ARBA00022989"/>
    </source>
</evidence>
<keyword evidence="4 5" id="KW-0472">Membrane</keyword>
<dbReference type="PANTHER" id="PTHR12489:SF1">
    <property type="entry name" value="LP10272P"/>
    <property type="match status" value="1"/>
</dbReference>
<reference evidence="6 7" key="2">
    <citation type="journal article" date="2022" name="Mol. Biol. Evol.">
        <title>Comparative Genomics Reveals Insights into the Divergent Evolution of Astigmatic Mites and Household Pest Adaptations.</title>
        <authorList>
            <person name="Xiong Q."/>
            <person name="Wan A.T."/>
            <person name="Liu X."/>
            <person name="Fung C.S."/>
            <person name="Xiao X."/>
            <person name="Malainual N."/>
            <person name="Hou J."/>
            <person name="Wang L."/>
            <person name="Wang M."/>
            <person name="Yang K.Y."/>
            <person name="Cui Y."/>
            <person name="Leung E.L."/>
            <person name="Nong W."/>
            <person name="Shin S.K."/>
            <person name="Au S.W."/>
            <person name="Jeong K.Y."/>
            <person name="Chew F.T."/>
            <person name="Hui J.H."/>
            <person name="Leung T.F."/>
            <person name="Tungtrongchitr A."/>
            <person name="Zhong N."/>
            <person name="Liu Z."/>
            <person name="Tsui S.K."/>
        </authorList>
    </citation>
    <scope>NUCLEOTIDE SEQUENCE [LARGE SCALE GENOMIC DNA]</scope>
    <source>
        <strain evidence="6">Derp</strain>
    </source>
</reference>
<organism evidence="6 7">
    <name type="scientific">Dermatophagoides pteronyssinus</name>
    <name type="common">European house dust mite</name>
    <dbReference type="NCBI Taxonomy" id="6956"/>
    <lineage>
        <taxon>Eukaryota</taxon>
        <taxon>Metazoa</taxon>
        <taxon>Ecdysozoa</taxon>
        <taxon>Arthropoda</taxon>
        <taxon>Chelicerata</taxon>
        <taxon>Arachnida</taxon>
        <taxon>Acari</taxon>
        <taxon>Acariformes</taxon>
        <taxon>Sarcoptiformes</taxon>
        <taxon>Astigmata</taxon>
        <taxon>Psoroptidia</taxon>
        <taxon>Analgoidea</taxon>
        <taxon>Pyroglyphidae</taxon>
        <taxon>Dermatophagoidinae</taxon>
        <taxon>Dermatophagoides</taxon>
    </lineage>
</organism>
<proteinExistence type="predicted"/>
<keyword evidence="3 5" id="KW-1133">Transmembrane helix</keyword>